<evidence type="ECO:0000313" key="2">
    <source>
        <dbReference type="Proteomes" id="UP000245489"/>
    </source>
</evidence>
<name>A0A316E946_9BACT</name>
<dbReference type="Proteomes" id="UP000245489">
    <property type="component" value="Unassembled WGS sequence"/>
</dbReference>
<dbReference type="AlphaFoldDB" id="A0A316E946"/>
<organism evidence="1 2">
    <name type="scientific">Arcicella aurantiaca</name>
    <dbReference type="NCBI Taxonomy" id="591202"/>
    <lineage>
        <taxon>Bacteria</taxon>
        <taxon>Pseudomonadati</taxon>
        <taxon>Bacteroidota</taxon>
        <taxon>Cytophagia</taxon>
        <taxon>Cytophagales</taxon>
        <taxon>Flectobacillaceae</taxon>
        <taxon>Arcicella</taxon>
    </lineage>
</organism>
<evidence type="ECO:0000313" key="1">
    <source>
        <dbReference type="EMBL" id="PWK19410.1"/>
    </source>
</evidence>
<proteinExistence type="predicted"/>
<reference evidence="1 2" key="1">
    <citation type="submission" date="2018-05" db="EMBL/GenBank/DDBJ databases">
        <title>Genomic Encyclopedia of Archaeal and Bacterial Type Strains, Phase II (KMG-II): from individual species to whole genera.</title>
        <authorList>
            <person name="Goeker M."/>
        </authorList>
    </citation>
    <scope>NUCLEOTIDE SEQUENCE [LARGE SCALE GENOMIC DNA]</scope>
    <source>
        <strain evidence="1 2">DSM 22214</strain>
    </source>
</reference>
<dbReference type="EMBL" id="QGGO01000027">
    <property type="protein sequence ID" value="PWK19410.1"/>
    <property type="molecule type" value="Genomic_DNA"/>
</dbReference>
<comment type="caution">
    <text evidence="1">The sequence shown here is derived from an EMBL/GenBank/DDBJ whole genome shotgun (WGS) entry which is preliminary data.</text>
</comment>
<protein>
    <submittedName>
        <fullName evidence="1">Uncharacterized protein</fullName>
    </submittedName>
</protein>
<gene>
    <name evidence="1" type="ORF">LV89_03926</name>
</gene>
<sequence length="78" mass="9183">MHYTPETVNDGDYEKDMKLPFKTHFHMNYATFTADLPTQNLTFPIFNPFVEAKVVNRYQPTFLTSSFLSSIWQPPKFC</sequence>
<accession>A0A316E946</accession>
<keyword evidence="2" id="KW-1185">Reference proteome</keyword>